<evidence type="ECO:0000259" key="1">
    <source>
        <dbReference type="Pfam" id="PF05036"/>
    </source>
</evidence>
<proteinExistence type="predicted"/>
<protein>
    <submittedName>
        <fullName evidence="2">Sporulation protein</fullName>
    </submittedName>
</protein>
<reference evidence="2" key="1">
    <citation type="submission" date="2019-02" db="EMBL/GenBank/DDBJ databases">
        <authorList>
            <consortium name="Genoscope - CEA"/>
            <person name="William W."/>
        </authorList>
    </citation>
    <scope>NUCLEOTIDE SEQUENCE [LARGE SCALE GENOMIC DNA]</scope>
    <source>
        <strain evidence="2">YSy11</strain>
    </source>
</reference>
<accession>A0A653E3Y6</accession>
<feature type="domain" description="SPOR" evidence="1">
    <location>
        <begin position="71"/>
        <end position="137"/>
    </location>
</feature>
<dbReference type="AlphaFoldDB" id="A0A653E3Y6"/>
<sequence length="224" mass="25591">MRWLFLLLLVLNAFYYVWHQQQVPLRAKEVLPLAVAQQSDRAIRLLSESETQLRREAPPAAQEPEEACLFLGKFDQEADAAQVEQRLLSLDIRSATQAVEGQAGQDYWVYLPPLGNRDASLRLLRELQGRKIDSFLISEGELNNGISLGIYPRRDSAQSVMQRLSDAGYQPQLKEMPRASRSYWVRIAPEGRRLLDDQLLQKLAFDFNGLEHQIMPCKGVASQR</sequence>
<dbReference type="RefSeq" id="WP_150548317.1">
    <property type="nucleotide sequence ID" value="NZ_LR215729.2"/>
</dbReference>
<gene>
    <name evidence="2" type="ORF">PMYSY11_2283</name>
</gene>
<dbReference type="InterPro" id="IPR007730">
    <property type="entry name" value="SPOR-like_dom"/>
</dbReference>
<evidence type="ECO:0000313" key="2">
    <source>
        <dbReference type="EMBL" id="VEV97328.1"/>
    </source>
</evidence>
<dbReference type="Pfam" id="PF05036">
    <property type="entry name" value="SPOR"/>
    <property type="match status" value="1"/>
</dbReference>
<name>A0A653E3Y6_9PSED</name>
<dbReference type="InterPro" id="IPR036680">
    <property type="entry name" value="SPOR-like_sf"/>
</dbReference>
<dbReference type="EMBL" id="LR215729">
    <property type="protein sequence ID" value="VEV97328.1"/>
    <property type="molecule type" value="Genomic_DNA"/>
</dbReference>
<dbReference type="SUPFAM" id="SSF110997">
    <property type="entry name" value="Sporulation related repeat"/>
    <property type="match status" value="1"/>
</dbReference>
<organism evidence="2">
    <name type="scientific">Pseudomonas marincola</name>
    <dbReference type="NCBI Taxonomy" id="437900"/>
    <lineage>
        <taxon>Bacteria</taxon>
        <taxon>Pseudomonadati</taxon>
        <taxon>Pseudomonadota</taxon>
        <taxon>Gammaproteobacteria</taxon>
        <taxon>Pseudomonadales</taxon>
        <taxon>Pseudomonadaceae</taxon>
        <taxon>Pseudomonas</taxon>
    </lineage>
</organism>
<dbReference type="GO" id="GO:0042834">
    <property type="term" value="F:peptidoglycan binding"/>
    <property type="evidence" value="ECO:0007669"/>
    <property type="project" value="InterPro"/>
</dbReference>